<name>A0ABQ1P0W2_9ENTE</name>
<evidence type="ECO:0000313" key="1">
    <source>
        <dbReference type="EMBL" id="GGC88103.1"/>
    </source>
</evidence>
<dbReference type="RefSeq" id="WP_088271255.1">
    <property type="nucleotide sequence ID" value="NZ_BMKI01000003.1"/>
</dbReference>
<sequence length="400" mass="45011">MSKRKRKTGKAKIRSEPTNDSNVGFFISDSAKELFVSGYTRLSENPEVKIAVDKIADLVSNMTIHLMENTPEGDVRVKNELSRKLDINPYSVMTRKNWVYAIVYSMLLPGDGNSIVWPVIKNGLIDELIPLAPSKVSFIEDGLSYKVSYQGTIFDPDEVIHFAINPDPEKPWQGTGYRLTLKDITQNLKQATATKRAFMGSKYMPNIIVKVDGETEELTNEEGRTKIEEMYLTRSETGKPWIVPGEMIEVQQVKPLTLNDIAINDAVEIDKKTVAGLLGVPAFFLGVGAYNKDEYNNFITTKIMSIAQIFQQTLTKNLLVNPKWYFRCNARSLYAYDLEVLGNLGMNLYKMGLATGNEARGLVDFDFMEGLDELVILENYIPKGMIGDQKKLDKGGEEDE</sequence>
<keyword evidence="2" id="KW-1185">Reference proteome</keyword>
<reference evidence="2" key="1">
    <citation type="journal article" date="2019" name="Int. J. Syst. Evol. Microbiol.">
        <title>The Global Catalogue of Microorganisms (GCM) 10K type strain sequencing project: providing services to taxonomists for standard genome sequencing and annotation.</title>
        <authorList>
            <consortium name="The Broad Institute Genomics Platform"/>
            <consortium name="The Broad Institute Genome Sequencing Center for Infectious Disease"/>
            <person name="Wu L."/>
            <person name="Ma J."/>
        </authorList>
    </citation>
    <scope>NUCLEOTIDE SEQUENCE [LARGE SCALE GENOMIC DNA]</scope>
    <source>
        <strain evidence="2">CGMCC 1.15942</strain>
    </source>
</reference>
<dbReference type="Pfam" id="PF04860">
    <property type="entry name" value="Phage_portal"/>
    <property type="match status" value="1"/>
</dbReference>
<evidence type="ECO:0000313" key="2">
    <source>
        <dbReference type="Proteomes" id="UP000630615"/>
    </source>
</evidence>
<protein>
    <submittedName>
        <fullName evidence="1">Phage portal protein</fullName>
    </submittedName>
</protein>
<proteinExistence type="predicted"/>
<organism evidence="1 2">
    <name type="scientific">Enterococcus wangshanyuanii</name>
    <dbReference type="NCBI Taxonomy" id="2005703"/>
    <lineage>
        <taxon>Bacteria</taxon>
        <taxon>Bacillati</taxon>
        <taxon>Bacillota</taxon>
        <taxon>Bacilli</taxon>
        <taxon>Lactobacillales</taxon>
        <taxon>Enterococcaceae</taxon>
        <taxon>Enterococcus</taxon>
    </lineage>
</organism>
<dbReference type="InterPro" id="IPR006427">
    <property type="entry name" value="Portal_HK97"/>
</dbReference>
<dbReference type="InterPro" id="IPR006944">
    <property type="entry name" value="Phage/GTA_portal"/>
</dbReference>
<gene>
    <name evidence="1" type="primary">pi231</name>
    <name evidence="1" type="ORF">GCM10011573_17130</name>
</gene>
<dbReference type="NCBIfam" id="TIGR01537">
    <property type="entry name" value="portal_HK97"/>
    <property type="match status" value="1"/>
</dbReference>
<accession>A0ABQ1P0W2</accession>
<comment type="caution">
    <text evidence="1">The sequence shown here is derived from an EMBL/GenBank/DDBJ whole genome shotgun (WGS) entry which is preliminary data.</text>
</comment>
<dbReference type="EMBL" id="BMKI01000003">
    <property type="protein sequence ID" value="GGC88103.1"/>
    <property type="molecule type" value="Genomic_DNA"/>
</dbReference>
<dbReference type="Proteomes" id="UP000630615">
    <property type="component" value="Unassembled WGS sequence"/>
</dbReference>